<dbReference type="PANTHER" id="PTHR11640">
    <property type="entry name" value="NEPHRIN"/>
    <property type="match status" value="1"/>
</dbReference>
<evidence type="ECO:0000256" key="3">
    <source>
        <dbReference type="ARBA" id="ARBA00023157"/>
    </source>
</evidence>
<dbReference type="InterPro" id="IPR056069">
    <property type="entry name" value="DUF7652"/>
</dbReference>
<dbReference type="STRING" id="53326.A0A016WFX0"/>
<dbReference type="CDD" id="cd00063">
    <property type="entry name" value="FN3"/>
    <property type="match status" value="1"/>
</dbReference>
<dbReference type="PROSITE" id="PS50853">
    <property type="entry name" value="FN3"/>
    <property type="match status" value="1"/>
</dbReference>
<accession>A0A016WFX0</accession>
<dbReference type="InterPro" id="IPR036179">
    <property type="entry name" value="Ig-like_dom_sf"/>
</dbReference>
<dbReference type="Proteomes" id="UP000024635">
    <property type="component" value="Unassembled WGS sequence"/>
</dbReference>
<protein>
    <recommendedName>
        <fullName evidence="12">Immunoglobulin domain protein</fullName>
    </recommendedName>
</protein>
<dbReference type="InterPro" id="IPR013151">
    <property type="entry name" value="Immunoglobulin_dom"/>
</dbReference>
<dbReference type="CDD" id="cd00096">
    <property type="entry name" value="Ig"/>
    <property type="match status" value="3"/>
</dbReference>
<keyword evidence="2 7" id="KW-0472">Membrane</keyword>
<evidence type="ECO:0000256" key="6">
    <source>
        <dbReference type="SAM" id="MobiDB-lite"/>
    </source>
</evidence>
<dbReference type="GO" id="GO:0098609">
    <property type="term" value="P:cell-cell adhesion"/>
    <property type="evidence" value="ECO:0007669"/>
    <property type="project" value="TreeGrafter"/>
</dbReference>
<dbReference type="Pfam" id="PF24665">
    <property type="entry name" value="DUF7652"/>
    <property type="match status" value="1"/>
</dbReference>
<keyword evidence="4" id="KW-0325">Glycoprotein</keyword>
<feature type="compositionally biased region" description="Polar residues" evidence="6">
    <location>
        <begin position="905"/>
        <end position="915"/>
    </location>
</feature>
<evidence type="ECO:0000256" key="7">
    <source>
        <dbReference type="SAM" id="Phobius"/>
    </source>
</evidence>
<dbReference type="SMART" id="SM00409">
    <property type="entry name" value="IG"/>
    <property type="match status" value="6"/>
</dbReference>
<feature type="domain" description="Ig-like" evidence="8">
    <location>
        <begin position="253"/>
        <end position="332"/>
    </location>
</feature>
<organism evidence="10 11">
    <name type="scientific">Ancylostoma ceylanicum</name>
    <dbReference type="NCBI Taxonomy" id="53326"/>
    <lineage>
        <taxon>Eukaryota</taxon>
        <taxon>Metazoa</taxon>
        <taxon>Ecdysozoa</taxon>
        <taxon>Nematoda</taxon>
        <taxon>Chromadorea</taxon>
        <taxon>Rhabditida</taxon>
        <taxon>Rhabditina</taxon>
        <taxon>Rhabditomorpha</taxon>
        <taxon>Strongyloidea</taxon>
        <taxon>Ancylostomatidae</taxon>
        <taxon>Ancylostomatinae</taxon>
        <taxon>Ancylostoma</taxon>
    </lineage>
</organism>
<dbReference type="GO" id="GO:0050839">
    <property type="term" value="F:cell adhesion molecule binding"/>
    <property type="evidence" value="ECO:0007669"/>
    <property type="project" value="TreeGrafter"/>
</dbReference>
<evidence type="ECO:0000256" key="5">
    <source>
        <dbReference type="ARBA" id="ARBA00023319"/>
    </source>
</evidence>
<dbReference type="SMART" id="SM00408">
    <property type="entry name" value="IGc2"/>
    <property type="match status" value="6"/>
</dbReference>
<dbReference type="Pfam" id="PF00047">
    <property type="entry name" value="ig"/>
    <property type="match status" value="1"/>
</dbReference>
<dbReference type="InterPro" id="IPR051275">
    <property type="entry name" value="Cell_adhesion_signaling"/>
</dbReference>
<feature type="domain" description="Ig-like" evidence="8">
    <location>
        <begin position="436"/>
        <end position="537"/>
    </location>
</feature>
<name>A0A016WFX0_9BILA</name>
<dbReference type="Gene3D" id="2.60.40.10">
    <property type="entry name" value="Immunoglobulins"/>
    <property type="match status" value="7"/>
</dbReference>
<feature type="domain" description="Ig-like" evidence="8">
    <location>
        <begin position="550"/>
        <end position="649"/>
    </location>
</feature>
<dbReference type="SMART" id="SM00060">
    <property type="entry name" value="FN3"/>
    <property type="match status" value="1"/>
</dbReference>
<dbReference type="Pfam" id="PF13927">
    <property type="entry name" value="Ig_3"/>
    <property type="match status" value="4"/>
</dbReference>
<feature type="domain" description="Ig-like" evidence="8">
    <location>
        <begin position="69"/>
        <end position="164"/>
    </location>
</feature>
<dbReference type="GO" id="GO:0005911">
    <property type="term" value="C:cell-cell junction"/>
    <property type="evidence" value="ECO:0007669"/>
    <property type="project" value="TreeGrafter"/>
</dbReference>
<sequence length="1006" mass="110883">MRGCVPTRWWLQRDRRSELELETISQKIAHLVAAKKKRLEFSSLRERKERPRCLCARVTVVLSVPPSDPIITESPSQAVTDGDSVTFRCTSSGGSPPPLMSWTFLNGSAADARHVSTLLRGNDSESTLHFRVRSEDNGAYVVCAVTNKAIEFEQPKEARSPRLSVLFKPRVRVSPDQDLAIEAGRPVELVCDADSNPYPPSYEWRHLASGEVYAASKWAMTASRNMSGEFECRASNSVGEGSAILTLNVLYAPVVTTKARFNPKEGERVQIECAVDANPQAVDVKWTGPQGFTSDGPILVLKSVSREQTGNYTCTATNYLSIYGETGSQTRTGSAVTVIDVQRPPGPAEISPSRLDVVVGGAITLTCSTHDPGSPLGSYKWASPSSGGLFGTREHDHAQLTVRNAQLADNGRYRCRADNIHGKGKEAVVDVTVIEPAWISRHLTKERILKMEQPISGLECEAKGFPAPSIQWFKDGQPIDRKRYKIESVIVKSSCSSGEYCSHTVTSTLLYTKPLTWADKGNYSCRALNGADQKGVDDTSWTVVRVNHGPVILNQLFPDEGLAAADVGTMAQLRCIVSARPEPKSFSWMFDSVPIEENGRYSFQMIPRYERDEYEHILQISDTVKSDYGTYMCRVANGIDKAEVMIKLTQTGAPEVPNDLHKISATPKSLYIGWIPAFDGGFDQSFIVEYRSLNPFTESFGKEDVATVEVRNTIRLQQIKDDGTVTWFLGHNLTGLNPLSSYYFRLRSKNKKGFSDFSQFVIATTNDVSEDPNMPAPSALHFDVMRKSITVEPRAPPEDCTLLYVSSGDTWRSAGCFASDQEIADLPGGTQFRARFCSRENALRCSKMSPVLEASSMGTPWRLALVIPIAVLALLVIIVCVLLVFCCRTRNSPKDMKKGAPETSAMPQSETKNTVVHGSQADSGVFTLESSKLKSSLPVHNYSSSSDETAVENWASEHYDLSNDPYINEATNPELFQGAMRSQTDENSVSGVEDESGRRVIREIIV</sequence>
<keyword evidence="7" id="KW-1133">Transmembrane helix</keyword>
<keyword evidence="3" id="KW-1015">Disulfide bond</keyword>
<dbReference type="InterPro" id="IPR036116">
    <property type="entry name" value="FN3_sf"/>
</dbReference>
<keyword evidence="5" id="KW-0393">Immunoglobulin domain</keyword>
<evidence type="ECO:0000256" key="4">
    <source>
        <dbReference type="ARBA" id="ARBA00023180"/>
    </source>
</evidence>
<feature type="domain" description="Ig-like" evidence="8">
    <location>
        <begin position="345"/>
        <end position="432"/>
    </location>
</feature>
<dbReference type="InterPro" id="IPR007110">
    <property type="entry name" value="Ig-like_dom"/>
</dbReference>
<feature type="domain" description="Ig-like" evidence="8">
    <location>
        <begin position="169"/>
        <end position="248"/>
    </location>
</feature>
<gene>
    <name evidence="10" type="primary">Acey_s0700.g1643</name>
    <name evidence="10" type="synonym">Acey-igcm-1</name>
    <name evidence="10" type="ORF">Y032_0700g1643</name>
</gene>
<reference evidence="11" key="1">
    <citation type="journal article" date="2015" name="Nat. Genet.">
        <title>The genome and transcriptome of the zoonotic hookworm Ancylostoma ceylanicum identify infection-specific gene families.</title>
        <authorList>
            <person name="Schwarz E.M."/>
            <person name="Hu Y."/>
            <person name="Antoshechkin I."/>
            <person name="Miller M.M."/>
            <person name="Sternberg P.W."/>
            <person name="Aroian R.V."/>
        </authorList>
    </citation>
    <scope>NUCLEOTIDE SEQUENCE</scope>
    <source>
        <strain evidence="11">HY135</strain>
    </source>
</reference>
<dbReference type="SUPFAM" id="SSF49265">
    <property type="entry name" value="Fibronectin type III"/>
    <property type="match status" value="1"/>
</dbReference>
<dbReference type="GO" id="GO:0005886">
    <property type="term" value="C:plasma membrane"/>
    <property type="evidence" value="ECO:0007669"/>
    <property type="project" value="TreeGrafter"/>
</dbReference>
<dbReference type="InterPro" id="IPR003598">
    <property type="entry name" value="Ig_sub2"/>
</dbReference>
<comment type="caution">
    <text evidence="10">The sequence shown here is derived from an EMBL/GenBank/DDBJ whole genome shotgun (WGS) entry which is preliminary data.</text>
</comment>
<feature type="domain" description="Fibronectin type-III" evidence="9">
    <location>
        <begin position="656"/>
        <end position="768"/>
    </location>
</feature>
<dbReference type="InterPro" id="IPR013783">
    <property type="entry name" value="Ig-like_fold"/>
</dbReference>
<comment type="subcellular location">
    <subcellularLocation>
        <location evidence="1">Membrane</location>
        <topology evidence="1">Single-pass type I membrane protein</topology>
    </subcellularLocation>
</comment>
<dbReference type="OrthoDB" id="5857426at2759"/>
<evidence type="ECO:0000313" key="10">
    <source>
        <dbReference type="EMBL" id="EYC38724.1"/>
    </source>
</evidence>
<feature type="transmembrane region" description="Helical" evidence="7">
    <location>
        <begin position="863"/>
        <end position="887"/>
    </location>
</feature>
<keyword evidence="11" id="KW-1185">Reference proteome</keyword>
<dbReference type="PANTHER" id="PTHR11640:SF164">
    <property type="entry name" value="MAM DOMAIN-CONTAINING GLYCOSYLPHOSPHATIDYLINOSITOL ANCHOR PROTEIN 1"/>
    <property type="match status" value="1"/>
</dbReference>
<evidence type="ECO:0000259" key="8">
    <source>
        <dbReference type="PROSITE" id="PS50835"/>
    </source>
</evidence>
<evidence type="ECO:0000256" key="2">
    <source>
        <dbReference type="ARBA" id="ARBA00023136"/>
    </source>
</evidence>
<dbReference type="EMBL" id="JARK01000300">
    <property type="protein sequence ID" value="EYC38724.1"/>
    <property type="molecule type" value="Genomic_DNA"/>
</dbReference>
<dbReference type="AlphaFoldDB" id="A0A016WFX0"/>
<proteinExistence type="predicted"/>
<dbReference type="PROSITE" id="PS50835">
    <property type="entry name" value="IG_LIKE"/>
    <property type="match status" value="6"/>
</dbReference>
<keyword evidence="7" id="KW-0812">Transmembrane</keyword>
<evidence type="ECO:0008006" key="12">
    <source>
        <dbReference type="Google" id="ProtNLM"/>
    </source>
</evidence>
<dbReference type="InterPro" id="IPR003961">
    <property type="entry name" value="FN3_dom"/>
</dbReference>
<evidence type="ECO:0000259" key="9">
    <source>
        <dbReference type="PROSITE" id="PS50853"/>
    </source>
</evidence>
<dbReference type="InterPro" id="IPR003599">
    <property type="entry name" value="Ig_sub"/>
</dbReference>
<feature type="region of interest" description="Disordered" evidence="6">
    <location>
        <begin position="894"/>
        <end position="915"/>
    </location>
</feature>
<dbReference type="SUPFAM" id="SSF48726">
    <property type="entry name" value="Immunoglobulin"/>
    <property type="match status" value="6"/>
</dbReference>
<evidence type="ECO:0000256" key="1">
    <source>
        <dbReference type="ARBA" id="ARBA00004479"/>
    </source>
</evidence>
<evidence type="ECO:0000313" key="11">
    <source>
        <dbReference type="Proteomes" id="UP000024635"/>
    </source>
</evidence>